<evidence type="ECO:0000256" key="5">
    <source>
        <dbReference type="RuleBase" id="RU362118"/>
    </source>
</evidence>
<dbReference type="Gene3D" id="3.40.640.10">
    <property type="entry name" value="Type I PLP-dependent aspartate aminotransferase-like (Major domain)"/>
    <property type="match status" value="1"/>
</dbReference>
<evidence type="ECO:0000313" key="7">
    <source>
        <dbReference type="Proteomes" id="UP000075260"/>
    </source>
</evidence>
<dbReference type="GO" id="GO:0019343">
    <property type="term" value="P:cysteine biosynthetic process via cystathionine"/>
    <property type="evidence" value="ECO:0007669"/>
    <property type="project" value="TreeGrafter"/>
</dbReference>
<evidence type="ECO:0000313" key="6">
    <source>
        <dbReference type="EMBL" id="KYF73456.1"/>
    </source>
</evidence>
<dbReference type="Pfam" id="PF01053">
    <property type="entry name" value="Cys_Met_Meta_PP"/>
    <property type="match status" value="1"/>
</dbReference>
<dbReference type="Gene3D" id="3.90.1150.10">
    <property type="entry name" value="Aspartate Aminotransferase, domain 1"/>
    <property type="match status" value="1"/>
</dbReference>
<dbReference type="PANTHER" id="PTHR11808:SF15">
    <property type="entry name" value="CYSTATHIONINE GAMMA-LYASE"/>
    <property type="match status" value="1"/>
</dbReference>
<feature type="modified residue" description="N6-(pyridoxal phosphate)lysine" evidence="4">
    <location>
        <position position="199"/>
    </location>
</feature>
<dbReference type="EMBL" id="JEMA01000189">
    <property type="protein sequence ID" value="KYF73456.1"/>
    <property type="molecule type" value="Genomic_DNA"/>
</dbReference>
<dbReference type="AlphaFoldDB" id="A0A150R0E7"/>
<comment type="similarity">
    <text evidence="2 5">Belongs to the trans-sulfuration enzymes family.</text>
</comment>
<comment type="caution">
    <text evidence="6">The sequence shown here is derived from an EMBL/GenBank/DDBJ whole genome shotgun (WGS) entry which is preliminary data.</text>
</comment>
<dbReference type="Proteomes" id="UP000075260">
    <property type="component" value="Unassembled WGS sequence"/>
</dbReference>
<dbReference type="InterPro" id="IPR015422">
    <property type="entry name" value="PyrdxlP-dep_Trfase_small"/>
</dbReference>
<organism evidence="6 7">
    <name type="scientific">Sorangium cellulosum</name>
    <name type="common">Polyangium cellulosum</name>
    <dbReference type="NCBI Taxonomy" id="56"/>
    <lineage>
        <taxon>Bacteria</taxon>
        <taxon>Pseudomonadati</taxon>
        <taxon>Myxococcota</taxon>
        <taxon>Polyangia</taxon>
        <taxon>Polyangiales</taxon>
        <taxon>Polyangiaceae</taxon>
        <taxon>Sorangium</taxon>
    </lineage>
</organism>
<evidence type="ECO:0000256" key="4">
    <source>
        <dbReference type="PIRSR" id="PIRSR001434-2"/>
    </source>
</evidence>
<evidence type="ECO:0000256" key="3">
    <source>
        <dbReference type="ARBA" id="ARBA00022898"/>
    </source>
</evidence>
<sequence>MTSPETIAAQARHSIDEATGAVVPPLHASTTYARDEGYRLPAAHEYTRDDNPTYRAPEGLLAALEGGVDARLFASGMAAATAAVQALARPGARLVASRAMYSGLRLWLTEWCATWNVDLELVDATDLDALRAAVQRGPTSLVWIETPANPTWDVVDIAAAAEIARAGGARLAVDSTVATPVHTRPLALGADLVMHAATKALNGHSDVLAGALATARDDEAWQRIRRVRRLQGAVPGPFEAWLLLRGMRTLFVRVERASATALELARRLAGHGGVERVLYPGLESHPGHLVAARQMKGGFGSMLSLLVRGGAEDALRVAGRVKVFLRATSLGGVESLIEHRATVEGPNTLAPPNLLRLSIGLESVDDLWADLDEALRAR</sequence>
<proteinExistence type="inferred from homology"/>
<evidence type="ECO:0000256" key="1">
    <source>
        <dbReference type="ARBA" id="ARBA00001933"/>
    </source>
</evidence>
<dbReference type="InterPro" id="IPR000277">
    <property type="entry name" value="Cys/Met-Metab_PyrdxlP-dep_enz"/>
</dbReference>
<accession>A0A150R0E7</accession>
<dbReference type="PANTHER" id="PTHR11808">
    <property type="entry name" value="TRANS-SULFURATION ENZYME FAMILY MEMBER"/>
    <property type="match status" value="1"/>
</dbReference>
<dbReference type="RefSeq" id="WP_061605741.1">
    <property type="nucleotide sequence ID" value="NZ_JEMA01000189.1"/>
</dbReference>
<reference evidence="6 7" key="1">
    <citation type="submission" date="2014-02" db="EMBL/GenBank/DDBJ databases">
        <title>The small core and large imbalanced accessory genome model reveals a collaborative survival strategy of Sorangium cellulosum strains in nature.</title>
        <authorList>
            <person name="Han K."/>
            <person name="Peng R."/>
            <person name="Blom J."/>
            <person name="Li Y.-Z."/>
        </authorList>
    </citation>
    <scope>NUCLEOTIDE SEQUENCE [LARGE SCALE GENOMIC DNA]</scope>
    <source>
        <strain evidence="6 7">So0008-312</strain>
    </source>
</reference>
<dbReference type="GO" id="GO:0019346">
    <property type="term" value="P:transsulfuration"/>
    <property type="evidence" value="ECO:0007669"/>
    <property type="project" value="InterPro"/>
</dbReference>
<dbReference type="FunFam" id="3.40.640.10:FF:000046">
    <property type="entry name" value="Cystathionine gamma-lyase"/>
    <property type="match status" value="1"/>
</dbReference>
<dbReference type="GO" id="GO:0030170">
    <property type="term" value="F:pyridoxal phosphate binding"/>
    <property type="evidence" value="ECO:0007669"/>
    <property type="project" value="InterPro"/>
</dbReference>
<dbReference type="InterPro" id="IPR015421">
    <property type="entry name" value="PyrdxlP-dep_Trfase_major"/>
</dbReference>
<comment type="cofactor">
    <cofactor evidence="1 5">
        <name>pyridoxal 5'-phosphate</name>
        <dbReference type="ChEBI" id="CHEBI:597326"/>
    </cofactor>
</comment>
<dbReference type="OrthoDB" id="9790858at2"/>
<name>A0A150R0E7_SORCE</name>
<keyword evidence="3 4" id="KW-0663">Pyridoxal phosphate</keyword>
<protein>
    <submittedName>
        <fullName evidence="6">Cystathionine gamma-synthase</fullName>
    </submittedName>
</protein>
<gene>
    <name evidence="6" type="ORF">BE15_35745</name>
</gene>
<dbReference type="PIRSF" id="PIRSF001434">
    <property type="entry name" value="CGS"/>
    <property type="match status" value="1"/>
</dbReference>
<dbReference type="GO" id="GO:0004123">
    <property type="term" value="F:cystathionine gamma-lyase activity"/>
    <property type="evidence" value="ECO:0007669"/>
    <property type="project" value="TreeGrafter"/>
</dbReference>
<dbReference type="GO" id="GO:0003962">
    <property type="term" value="F:cystathionine gamma-synthase activity"/>
    <property type="evidence" value="ECO:0007669"/>
    <property type="project" value="TreeGrafter"/>
</dbReference>
<evidence type="ECO:0000256" key="2">
    <source>
        <dbReference type="ARBA" id="ARBA00009077"/>
    </source>
</evidence>
<dbReference type="GO" id="GO:0005737">
    <property type="term" value="C:cytoplasm"/>
    <property type="evidence" value="ECO:0007669"/>
    <property type="project" value="TreeGrafter"/>
</dbReference>
<dbReference type="SUPFAM" id="SSF53383">
    <property type="entry name" value="PLP-dependent transferases"/>
    <property type="match status" value="1"/>
</dbReference>
<dbReference type="InterPro" id="IPR015424">
    <property type="entry name" value="PyrdxlP-dep_Trfase"/>
</dbReference>